<keyword evidence="10" id="KW-1185">Reference proteome</keyword>
<dbReference type="PROSITE" id="PS51461">
    <property type="entry name" value="NC1_FIB"/>
    <property type="match status" value="1"/>
</dbReference>
<keyword evidence="5" id="KW-0677">Repeat</keyword>
<feature type="compositionally biased region" description="Polar residues" evidence="7">
    <location>
        <begin position="253"/>
        <end position="264"/>
    </location>
</feature>
<feature type="compositionally biased region" description="Low complexity" evidence="7">
    <location>
        <begin position="770"/>
        <end position="792"/>
    </location>
</feature>
<dbReference type="SMART" id="SM00210">
    <property type="entry name" value="TSPN"/>
    <property type="match status" value="1"/>
</dbReference>
<evidence type="ECO:0000256" key="2">
    <source>
        <dbReference type="ARBA" id="ARBA00022525"/>
    </source>
</evidence>
<feature type="domain" description="Fibrillar collagen NC1" evidence="8">
    <location>
        <begin position="1371"/>
        <end position="1599"/>
    </location>
</feature>
<dbReference type="GeneTree" id="ENSGT00940000154535"/>
<feature type="compositionally biased region" description="Pro residues" evidence="7">
    <location>
        <begin position="1208"/>
        <end position="1217"/>
    </location>
</feature>
<keyword evidence="2" id="KW-0964">Secreted</keyword>
<dbReference type="Proteomes" id="UP000694397">
    <property type="component" value="Chromosome 8"/>
</dbReference>
<dbReference type="InterPro" id="IPR000885">
    <property type="entry name" value="Fib_collagen_C"/>
</dbReference>
<dbReference type="Ensembl" id="ENSSFOT00015079522.1">
    <property type="protein sequence ID" value="ENSSFOP00015060254.1"/>
    <property type="gene ID" value="ENSSFOG00015023766.2"/>
</dbReference>
<keyword evidence="3" id="KW-0272">Extracellular matrix</keyword>
<dbReference type="InterPro" id="IPR008160">
    <property type="entry name" value="Collagen"/>
</dbReference>
<feature type="compositionally biased region" description="Basic and acidic residues" evidence="7">
    <location>
        <begin position="569"/>
        <end position="578"/>
    </location>
</feature>
<dbReference type="GO" id="GO:0005615">
    <property type="term" value="C:extracellular space"/>
    <property type="evidence" value="ECO:0007669"/>
    <property type="project" value="TreeGrafter"/>
</dbReference>
<dbReference type="Gene3D" id="2.60.120.200">
    <property type="match status" value="1"/>
</dbReference>
<sequence>MSITVLKHFVPLLLPQTASSTDVLRLLDLSEDMEGVTMAAGFCDSRNGSKEVDMAFRIDKKLQLSAPTKQLFPDSAFPEDFSLMMTLRPVQGAQFFLLAVYDEQGVQQLGLEVGRSPMLLYEDQLGLPTPDLYPTFSEVNLSDGGWHRIAYSIQGKVVTLYLDCKKVQTLDLPRGDHPVISTDGVTMFGSRLLDNEVFEGDIQQLLLVGDPSVAAEYCSLHMPDCEPAAPHSNLTHGPEEMQVSASPLERNPDPTQHGNTVGKQKSTKKGRKGKKDRKRKRDKSSRKNRKNKKESRKKRKESEALQDGFLGVSTAVPQYLLQHQSEVNISLVTGHLPLAAVTQLEVTPAVPQPTKAGPLTSRTLSEPPPKTLEIPIREPVSTPEPEEFEDDFFSNMYDDISVSTVTVGPNITKYETLEYEEMKNEMEYNEKEYEEYEYEDRYGLAEREGAETAQVHLAVNVLHCSLFVSLSQGPPGRPGLPGADGIPGLPGTMLMLPVNKSFMLQPRCDGRAPPATLHYGSHGLLGQHAQLHLCLCLCLCVCHVNMFLWLCLFAQGDRGFDGLSGLPGDKGHRGDRGRPGPRGPVGEAGPKVRAGPSQNRGQKHWVTPSPFLYLLLLDCRGPPGKPGMQGLPGIDGSPVSAFIFHQQEAMLRGGEDGFPGFKGDMGLKGDQGDNGASGPRGEDGPEGPKGQPGPVGELGSAGSAGEKGKLGVPGLPGYPGRPGLKGSVGFVGSAGMPGEKGKRVSAEANIGPPGDRGSRGPTGKPGSKGPRGPQGQTGETGPKGPTGPTGKDGLPGHPGQRGEPGFQGKTGQPGPPGVVGPQGKSGETGPLGDRGHPGAPGSPGEQGLPGIAGKEGAKVGESGDGTGQPVSPRLYTYSHGRCQVHMRPVALNQPCPRLVLTQLCCSPFLLQGDKGLMGSAGRDGEQGPVGLPGAAGPAGPPGEDGDKVPPRNEGSLPIRLQLFYFLGPPGPLGVQGPIGQPGPPGLDGEPGPRGQRGMAGQKGDEGPPGFKGGSGPVGLQGMPGSPGEKGDVGHVGPRSPGCPGHQVGNEASADEVLVGTLRCSKLHLNRCPRLGRVWLVTPKIHSFFHQGEDGEAGSPGPVGVSGAPGVKGEQGEKGNSGHSGASGPPGMKGPPGEDGPKGEPVSLVLLISTLLAGALQQGTPGTEGPMGKTGPVGPQGHPGSLGPEGLQGIPGPSGEQGLNGPPGQAGPPGPIGPPGLLGLKGDPGAKGDKGHTGLIGIVGPPGDMGEKGDRGLPGNQGTPGPRGDGGVVGPPGPTGPPGLPGLSALVPPLSHVFPLTFFPSLTFPPLFQGPPGTMIDPLPVQRAQKKRRRHSQQDGPGLQEVQEGVLELADDPMQGDEALGDEGEGMEEVFASLNSMKMEVEIMRRPLGTFESPARTCKELMMCRPDYTDGEYWIDPNQGCHKDSLKVFCNFTASGETCLYPDKKIESVKLAAWNKEKPGSWYSQFRKGRQLSYIDLDGNPVHVVQLTFLKLLSAVARQTFTYTCQNSAGWFDHTNNSYQHAVRFRGTNEEELSQAKMPFIKALYDGCQFRKGQERTVLEIDSPRSELLPILDVSVTDFGNGNQKFGFQVGPVCFNG</sequence>
<evidence type="ECO:0000256" key="7">
    <source>
        <dbReference type="SAM" id="MobiDB-lite"/>
    </source>
</evidence>
<dbReference type="GO" id="GO:0005581">
    <property type="term" value="C:collagen trimer"/>
    <property type="evidence" value="ECO:0007669"/>
    <property type="project" value="UniProtKB-KW"/>
</dbReference>
<proteinExistence type="predicted"/>
<dbReference type="SMART" id="SM00038">
    <property type="entry name" value="COLFI"/>
    <property type="match status" value="1"/>
</dbReference>
<keyword evidence="4" id="KW-0732">Signal</keyword>
<dbReference type="PANTHER" id="PTHR24023:SF1095">
    <property type="entry name" value="EGF-LIKE DOMAIN-CONTAINING PROTEIN"/>
    <property type="match status" value="1"/>
</dbReference>
<dbReference type="Pfam" id="PF01391">
    <property type="entry name" value="Collagen"/>
    <property type="match status" value="5"/>
</dbReference>
<feature type="compositionally biased region" description="Pro residues" evidence="7">
    <location>
        <begin position="1274"/>
        <end position="1283"/>
    </location>
</feature>
<reference evidence="9 10" key="1">
    <citation type="submission" date="2019-04" db="EMBL/GenBank/DDBJ databases">
        <authorList>
            <consortium name="Wellcome Sanger Institute Data Sharing"/>
        </authorList>
    </citation>
    <scope>NUCLEOTIDE SEQUENCE [LARGE SCALE GENOMIC DNA]</scope>
</reference>
<feature type="compositionally biased region" description="Basic residues" evidence="7">
    <location>
        <begin position="265"/>
        <end position="299"/>
    </location>
</feature>
<dbReference type="InterPro" id="IPR013320">
    <property type="entry name" value="ConA-like_dom_sf"/>
</dbReference>
<dbReference type="GO" id="GO:0030198">
    <property type="term" value="P:extracellular matrix organization"/>
    <property type="evidence" value="ECO:0007669"/>
    <property type="project" value="TreeGrafter"/>
</dbReference>
<feature type="region of interest" description="Disordered" evidence="7">
    <location>
        <begin position="916"/>
        <end position="954"/>
    </location>
</feature>
<feature type="region of interest" description="Disordered" evidence="7">
    <location>
        <begin position="974"/>
        <end position="1012"/>
    </location>
</feature>
<comment type="subcellular location">
    <subcellularLocation>
        <location evidence="1">Secreted</location>
    </subcellularLocation>
</comment>
<keyword evidence="6" id="KW-0176">Collagen</keyword>
<feature type="region of interest" description="Disordered" evidence="7">
    <location>
        <begin position="229"/>
        <end position="305"/>
    </location>
</feature>
<dbReference type="PANTHER" id="PTHR24023">
    <property type="entry name" value="COLLAGEN ALPHA"/>
    <property type="match status" value="1"/>
</dbReference>
<feature type="region of interest" description="Disordered" evidence="7">
    <location>
        <begin position="351"/>
        <end position="376"/>
    </location>
</feature>
<organism evidence="9 10">
    <name type="scientific">Scleropages formosus</name>
    <name type="common">Asian bonytongue</name>
    <name type="synonym">Osteoglossum formosum</name>
    <dbReference type="NCBI Taxonomy" id="113540"/>
    <lineage>
        <taxon>Eukaryota</taxon>
        <taxon>Metazoa</taxon>
        <taxon>Chordata</taxon>
        <taxon>Craniata</taxon>
        <taxon>Vertebrata</taxon>
        <taxon>Euteleostomi</taxon>
        <taxon>Actinopterygii</taxon>
        <taxon>Neopterygii</taxon>
        <taxon>Teleostei</taxon>
        <taxon>Osteoglossocephala</taxon>
        <taxon>Osteoglossomorpha</taxon>
        <taxon>Osteoglossiformes</taxon>
        <taxon>Osteoglossidae</taxon>
        <taxon>Scleropages</taxon>
    </lineage>
</organism>
<dbReference type="Pfam" id="PF01410">
    <property type="entry name" value="COLFI"/>
    <property type="match status" value="1"/>
</dbReference>
<feature type="region of interest" description="Disordered" evidence="7">
    <location>
        <begin position="1090"/>
        <end position="1144"/>
    </location>
</feature>
<feature type="compositionally biased region" description="Low complexity" evidence="7">
    <location>
        <begin position="1096"/>
        <end position="1110"/>
    </location>
</feature>
<feature type="region of interest" description="Disordered" evidence="7">
    <location>
        <begin position="653"/>
        <end position="872"/>
    </location>
</feature>
<dbReference type="Gene3D" id="2.60.120.1000">
    <property type="match status" value="1"/>
</dbReference>
<evidence type="ECO:0000256" key="6">
    <source>
        <dbReference type="ARBA" id="ARBA00023119"/>
    </source>
</evidence>
<feature type="region of interest" description="Disordered" evidence="7">
    <location>
        <begin position="567"/>
        <end position="604"/>
    </location>
</feature>
<dbReference type="GO" id="GO:0031012">
    <property type="term" value="C:extracellular matrix"/>
    <property type="evidence" value="ECO:0007669"/>
    <property type="project" value="TreeGrafter"/>
</dbReference>
<feature type="compositionally biased region" description="Gly residues" evidence="7">
    <location>
        <begin position="1264"/>
        <end position="1273"/>
    </location>
</feature>
<dbReference type="InterPro" id="IPR048287">
    <property type="entry name" value="TSPN-like_N"/>
</dbReference>
<evidence type="ECO:0000313" key="9">
    <source>
        <dbReference type="Ensembl" id="ENSSFOP00015060254.1"/>
    </source>
</evidence>
<evidence type="ECO:0000256" key="4">
    <source>
        <dbReference type="ARBA" id="ARBA00022729"/>
    </source>
</evidence>
<evidence type="ECO:0000256" key="5">
    <source>
        <dbReference type="ARBA" id="ARBA00022737"/>
    </source>
</evidence>
<dbReference type="OrthoDB" id="8939548at2759"/>
<dbReference type="SUPFAM" id="SSF49899">
    <property type="entry name" value="Concanavalin A-like lectins/glucanases"/>
    <property type="match status" value="1"/>
</dbReference>
<evidence type="ECO:0000259" key="8">
    <source>
        <dbReference type="PROSITE" id="PS51461"/>
    </source>
</evidence>
<accession>A0A8C9TZH3</accession>
<dbReference type="GO" id="GO:0030020">
    <property type="term" value="F:extracellular matrix structural constituent conferring tensile strength"/>
    <property type="evidence" value="ECO:0007669"/>
    <property type="project" value="TreeGrafter"/>
</dbReference>
<reference evidence="9" key="3">
    <citation type="submission" date="2025-09" db="UniProtKB">
        <authorList>
            <consortium name="Ensembl"/>
        </authorList>
    </citation>
    <scope>IDENTIFICATION</scope>
</reference>
<evidence type="ECO:0000313" key="10">
    <source>
        <dbReference type="Proteomes" id="UP000694397"/>
    </source>
</evidence>
<dbReference type="InterPro" id="IPR050149">
    <property type="entry name" value="Collagen_superfamily"/>
</dbReference>
<evidence type="ECO:0000256" key="1">
    <source>
        <dbReference type="ARBA" id="ARBA00004613"/>
    </source>
</evidence>
<feature type="region of interest" description="Disordered" evidence="7">
    <location>
        <begin position="1160"/>
        <end position="1283"/>
    </location>
</feature>
<dbReference type="FunFam" id="2.60.120.1000:FF:000002">
    <property type="entry name" value="Collagen XI alpha 1 chain"/>
    <property type="match status" value="1"/>
</dbReference>
<protein>
    <submittedName>
        <fullName evidence="9">Collagen, type V, alpha 3a</fullName>
    </submittedName>
</protein>
<evidence type="ECO:0000256" key="3">
    <source>
        <dbReference type="ARBA" id="ARBA00022530"/>
    </source>
</evidence>
<reference evidence="9" key="2">
    <citation type="submission" date="2025-08" db="UniProtKB">
        <authorList>
            <consortium name="Ensembl"/>
        </authorList>
    </citation>
    <scope>IDENTIFICATION</scope>
</reference>
<name>A0A8C9TZH3_SCLFO</name>
<feature type="compositionally biased region" description="Low complexity" evidence="7">
    <location>
        <begin position="928"/>
        <end position="937"/>
    </location>
</feature>